<dbReference type="AlphaFoldDB" id="A0A7X9XDM1"/>
<accession>A0A7X9XDM1</accession>
<dbReference type="Proteomes" id="UP000576082">
    <property type="component" value="Unassembled WGS sequence"/>
</dbReference>
<evidence type="ECO:0000313" key="1">
    <source>
        <dbReference type="EMBL" id="NME72940.1"/>
    </source>
</evidence>
<gene>
    <name evidence="1" type="ORF">HHU12_33590</name>
</gene>
<proteinExistence type="predicted"/>
<name>A0A7X9XDM1_9BACT</name>
<keyword evidence="2" id="KW-1185">Reference proteome</keyword>
<evidence type="ECO:0000313" key="2">
    <source>
        <dbReference type="Proteomes" id="UP000576082"/>
    </source>
</evidence>
<reference evidence="1 2" key="1">
    <citation type="submission" date="2020-04" db="EMBL/GenBank/DDBJ databases">
        <title>Flammeovirga sp. SR4, a novel species isolated from seawater.</title>
        <authorList>
            <person name="Wang X."/>
        </authorList>
    </citation>
    <scope>NUCLEOTIDE SEQUENCE [LARGE SCALE GENOMIC DNA]</scope>
    <source>
        <strain evidence="1 2">ATCC 23126</strain>
    </source>
</reference>
<protein>
    <submittedName>
        <fullName evidence="1">Uncharacterized protein</fullName>
    </submittedName>
</protein>
<comment type="caution">
    <text evidence="1">The sequence shown here is derived from an EMBL/GenBank/DDBJ whole genome shotgun (WGS) entry which is preliminary data.</text>
</comment>
<dbReference type="EMBL" id="JABANE010000252">
    <property type="protein sequence ID" value="NME72940.1"/>
    <property type="molecule type" value="Genomic_DNA"/>
</dbReference>
<dbReference type="RefSeq" id="WP_169661093.1">
    <property type="nucleotide sequence ID" value="NZ_JABANE010000252.1"/>
</dbReference>
<sequence>MDFKKLNQEKLISENQTLFAQLVGDKIKNLIRCSLNKTDLGDENFLKVEGALLIELESNIIIGLNGQDELNSIVVWLERSDKEEVNEDFYLFDDEIYPYTLSQSNESFIDLILNKRVVFIDLIYQQIFPNSRFVELPNEVGIIIGIEGGIFLTVTHYLFNKYNDLDLKVESYYPVIDNKVFKIKRITS</sequence>
<organism evidence="1 2">
    <name type="scientific">Flammeovirga aprica JL-4</name>
    <dbReference type="NCBI Taxonomy" id="694437"/>
    <lineage>
        <taxon>Bacteria</taxon>
        <taxon>Pseudomonadati</taxon>
        <taxon>Bacteroidota</taxon>
        <taxon>Cytophagia</taxon>
        <taxon>Cytophagales</taxon>
        <taxon>Flammeovirgaceae</taxon>
        <taxon>Flammeovirga</taxon>
    </lineage>
</organism>